<dbReference type="Gene3D" id="1.20.120.520">
    <property type="entry name" value="nmb1532 protein domain like"/>
    <property type="match status" value="1"/>
</dbReference>
<dbReference type="AlphaFoldDB" id="A0A853CAA0"/>
<gene>
    <name evidence="2" type="ORF">GGQ55_000224</name>
</gene>
<protein>
    <submittedName>
        <fullName evidence="2">Iron-sulfur cluster repair protein YtfE (RIC family)</fullName>
    </submittedName>
</protein>
<accession>A0A853CAA0</accession>
<dbReference type="EMBL" id="JACBZT010000001">
    <property type="protein sequence ID" value="NYJ03946.1"/>
    <property type="molecule type" value="Genomic_DNA"/>
</dbReference>
<dbReference type="InterPro" id="IPR012312">
    <property type="entry name" value="Hemerythrin-like"/>
</dbReference>
<evidence type="ECO:0000313" key="3">
    <source>
        <dbReference type="Proteomes" id="UP000541969"/>
    </source>
</evidence>
<keyword evidence="3" id="KW-1185">Reference proteome</keyword>
<dbReference type="CDD" id="cd12108">
    <property type="entry name" value="Hr-like"/>
    <property type="match status" value="1"/>
</dbReference>
<reference evidence="2 3" key="1">
    <citation type="submission" date="2020-07" db="EMBL/GenBank/DDBJ databases">
        <title>Sequencing the genomes of 1000 actinobacteria strains.</title>
        <authorList>
            <person name="Klenk H.-P."/>
        </authorList>
    </citation>
    <scope>NUCLEOTIDE SEQUENCE [LARGE SCALE GENOMIC DNA]</scope>
    <source>
        <strain evidence="2 3">DSM 104001</strain>
    </source>
</reference>
<sequence length="219" mass="24980">MTTTSNTQLTDVSDMYTVHRAFRREFGLMPQLVRGVAAGDTGRAAVLADHGRRILTGLHYHHSGEDELLWPKLLERCPPDEELIHRMEGQHHRVEDCTERLTAALDRWEAEARPAVTTEVADTFAELADVLFLHLGEEEQNILPLAARHVSQEEWRQLGEHGFGQMAKSELPLMFWMVVEDATPAEATEMYANVPLPVRILLKTVFARKYRKYVARVRG</sequence>
<name>A0A853CAA0_9ACTN</name>
<dbReference type="RefSeq" id="WP_179714727.1">
    <property type="nucleotide sequence ID" value="NZ_JACBZT010000001.1"/>
</dbReference>
<dbReference type="Proteomes" id="UP000541969">
    <property type="component" value="Unassembled WGS sequence"/>
</dbReference>
<evidence type="ECO:0000313" key="2">
    <source>
        <dbReference type="EMBL" id="NYJ03946.1"/>
    </source>
</evidence>
<comment type="caution">
    <text evidence="2">The sequence shown here is derived from an EMBL/GenBank/DDBJ whole genome shotgun (WGS) entry which is preliminary data.</text>
</comment>
<proteinExistence type="predicted"/>
<dbReference type="Pfam" id="PF01814">
    <property type="entry name" value="Hemerythrin"/>
    <property type="match status" value="1"/>
</dbReference>
<evidence type="ECO:0000259" key="1">
    <source>
        <dbReference type="Pfam" id="PF01814"/>
    </source>
</evidence>
<organism evidence="2 3">
    <name type="scientific">Petropleomorpha daqingensis</name>
    <dbReference type="NCBI Taxonomy" id="2026353"/>
    <lineage>
        <taxon>Bacteria</taxon>
        <taxon>Bacillati</taxon>
        <taxon>Actinomycetota</taxon>
        <taxon>Actinomycetes</taxon>
        <taxon>Geodermatophilales</taxon>
        <taxon>Geodermatophilaceae</taxon>
        <taxon>Petropleomorpha</taxon>
    </lineage>
</organism>
<feature type="domain" description="Hemerythrin-like" evidence="1">
    <location>
        <begin position="12"/>
        <end position="146"/>
    </location>
</feature>